<dbReference type="PANTHER" id="PTHR12161">
    <property type="entry name" value="IST1 FAMILY MEMBER"/>
    <property type="match status" value="1"/>
</dbReference>
<evidence type="ECO:0000313" key="4">
    <source>
        <dbReference type="Proteomes" id="UP000516437"/>
    </source>
</evidence>
<accession>A0A6A1UKB1</accession>
<protein>
    <submittedName>
        <fullName evidence="3">IST1-like protein</fullName>
    </submittedName>
</protein>
<reference evidence="3 4" key="1">
    <citation type="journal article" date="2019" name="Plant Biotechnol. J.">
        <title>The red bayberry genome and genetic basis of sex determination.</title>
        <authorList>
            <person name="Jia H.M."/>
            <person name="Jia H.J."/>
            <person name="Cai Q.L."/>
            <person name="Wang Y."/>
            <person name="Zhao H.B."/>
            <person name="Yang W.F."/>
            <person name="Wang G.Y."/>
            <person name="Li Y.H."/>
            <person name="Zhan D.L."/>
            <person name="Shen Y.T."/>
            <person name="Niu Q.F."/>
            <person name="Chang L."/>
            <person name="Qiu J."/>
            <person name="Zhao L."/>
            <person name="Xie H.B."/>
            <person name="Fu W.Y."/>
            <person name="Jin J."/>
            <person name="Li X.W."/>
            <person name="Jiao Y."/>
            <person name="Zhou C.C."/>
            <person name="Tu T."/>
            <person name="Chai C.Y."/>
            <person name="Gao J.L."/>
            <person name="Fan L.J."/>
            <person name="van de Weg E."/>
            <person name="Wang J.Y."/>
            <person name="Gao Z.S."/>
        </authorList>
    </citation>
    <scope>NUCLEOTIDE SEQUENCE [LARGE SCALE GENOMIC DNA]</scope>
    <source>
        <tissue evidence="3">Leaves</tissue>
    </source>
</reference>
<feature type="region of interest" description="Disordered" evidence="2">
    <location>
        <begin position="504"/>
        <end position="583"/>
    </location>
</feature>
<feature type="compositionally biased region" description="Basic and acidic residues" evidence="2">
    <location>
        <begin position="505"/>
        <end position="517"/>
    </location>
</feature>
<feature type="region of interest" description="Disordered" evidence="2">
    <location>
        <begin position="364"/>
        <end position="397"/>
    </location>
</feature>
<comment type="similarity">
    <text evidence="1">Belongs to the IST1 family.</text>
</comment>
<comment type="caution">
    <text evidence="3">The sequence shown here is derived from an EMBL/GenBank/DDBJ whole genome shotgun (WGS) entry which is preliminary data.</text>
</comment>
<feature type="region of interest" description="Disordered" evidence="2">
    <location>
        <begin position="236"/>
        <end position="265"/>
    </location>
</feature>
<gene>
    <name evidence="3" type="ORF">CJ030_MR0G006894</name>
</gene>
<proteinExistence type="inferred from homology"/>
<feature type="compositionally biased region" description="Polar residues" evidence="2">
    <location>
        <begin position="636"/>
        <end position="649"/>
    </location>
</feature>
<dbReference type="OrthoDB" id="29853at2759"/>
<organism evidence="3 4">
    <name type="scientific">Morella rubra</name>
    <name type="common">Chinese bayberry</name>
    <dbReference type="NCBI Taxonomy" id="262757"/>
    <lineage>
        <taxon>Eukaryota</taxon>
        <taxon>Viridiplantae</taxon>
        <taxon>Streptophyta</taxon>
        <taxon>Embryophyta</taxon>
        <taxon>Tracheophyta</taxon>
        <taxon>Spermatophyta</taxon>
        <taxon>Magnoliopsida</taxon>
        <taxon>eudicotyledons</taxon>
        <taxon>Gunneridae</taxon>
        <taxon>Pentapetalae</taxon>
        <taxon>rosids</taxon>
        <taxon>fabids</taxon>
        <taxon>Fagales</taxon>
        <taxon>Myricaceae</taxon>
        <taxon>Morella</taxon>
    </lineage>
</organism>
<sequence>MALTLTLHRPPLDSCPDKVFNSSVLFPKHPSNVHIMPQSRSKSLIKLTKTRIDVIRRKRRATEKFLKKDIADLLANGLDINAYQRVVKQAGGLLVELTLSLCYDFVEQSCDFILKHLSIMQKQSECPEDCREAVSSLMFAAARFSDLPELRDLRQILQGRYGNSLELYVNQAFVENLASKPSTLEKKVQVMEDIAVDFSITWDSKAFEKRMSKPPTYAQDQPKTYGSFHVTVDENKYPSGRGTIPRGEKPNGSFKERIQPTNNGHELCNGHEGTVLKREPVIQSTHELSGKGYKVLNGKEGNILKKDGLDIPFQGRQDVAAGKHEAWNLREDATSKSVRFGSSSREKRVEGVDGGSRLNIARENTPTERDFPGSFLRGKPEISPSCAGLQSKENGKEPVFGNYHSGQQDITNSARKVEEVIIHNVKPYYNSAIPPPYLKSNLKPKPSRSGPTSGSSLAGFDGNVALTDPLMRKGGNAGSISERIQLVSDHSERQVVVPATVNNYAREKDHLHQDDVTRNPIPKPRSARRHAKSHSDYSNAGYFKDIGVGTRKSSTEGRDYNDTGYFEDTGVATRKSRSKGRDDSRRGLKILFDDEQSQKDEEERILDKLLMQYSKKPSPYESGRVRRKSKARQAQHMDTNAGESAQNNRDGPEEKPGRYLMQPGQFLYLVNIQVDRRHTKKVFSRAASFQPDRSNPVYVHPKLPDYDDLTAKFAALRGR</sequence>
<feature type="region of interest" description="Disordered" evidence="2">
    <location>
        <begin position="615"/>
        <end position="656"/>
    </location>
</feature>
<dbReference type="EMBL" id="RXIC02000145">
    <property type="protein sequence ID" value="KAB1200593.1"/>
    <property type="molecule type" value="Genomic_DNA"/>
</dbReference>
<dbReference type="GO" id="GO:0015031">
    <property type="term" value="P:protein transport"/>
    <property type="evidence" value="ECO:0007669"/>
    <property type="project" value="InterPro"/>
</dbReference>
<evidence type="ECO:0000313" key="3">
    <source>
        <dbReference type="EMBL" id="KAB1200593.1"/>
    </source>
</evidence>
<dbReference type="Pfam" id="PF03398">
    <property type="entry name" value="Ist1"/>
    <property type="match status" value="1"/>
</dbReference>
<dbReference type="Proteomes" id="UP000516437">
    <property type="component" value="Unassembled WGS sequence"/>
</dbReference>
<dbReference type="PANTHER" id="PTHR12161:SF14">
    <property type="entry name" value="REGULATOR OF VPS4 ACTIVITY IN THE MVB PATHWAY PROTEIN"/>
    <property type="match status" value="1"/>
</dbReference>
<name>A0A6A1UKB1_9ROSI</name>
<dbReference type="InterPro" id="IPR042277">
    <property type="entry name" value="IST1-like"/>
</dbReference>
<dbReference type="FunFam" id="1.20.1260.60:FF:000002">
    <property type="entry name" value="Vacuolar protein sorting-associated protein IST1"/>
    <property type="match status" value="1"/>
</dbReference>
<dbReference type="Gene3D" id="1.20.1260.60">
    <property type="entry name" value="Vacuolar protein sorting-associated protein Ist1"/>
    <property type="match status" value="1"/>
</dbReference>
<evidence type="ECO:0000256" key="2">
    <source>
        <dbReference type="SAM" id="MobiDB-lite"/>
    </source>
</evidence>
<dbReference type="InterPro" id="IPR005061">
    <property type="entry name" value="Ist1"/>
</dbReference>
<dbReference type="AlphaFoldDB" id="A0A6A1UKB1"/>
<feature type="compositionally biased region" description="Basic and acidic residues" evidence="2">
    <location>
        <begin position="246"/>
        <end position="258"/>
    </location>
</feature>
<keyword evidence="4" id="KW-1185">Reference proteome</keyword>
<evidence type="ECO:0000256" key="1">
    <source>
        <dbReference type="ARBA" id="ARBA00005536"/>
    </source>
</evidence>
<feature type="region of interest" description="Disordered" evidence="2">
    <location>
        <begin position="433"/>
        <end position="460"/>
    </location>
</feature>